<dbReference type="InterPro" id="IPR023395">
    <property type="entry name" value="MCP_dom_sf"/>
</dbReference>
<keyword evidence="8" id="KW-0496">Mitochondrion</keyword>
<evidence type="ECO:0000256" key="4">
    <source>
        <dbReference type="ARBA" id="ARBA00022692"/>
    </source>
</evidence>
<name>A0ABR3GWP1_9PEZI</name>
<evidence type="ECO:0000313" key="13">
    <source>
        <dbReference type="Proteomes" id="UP001447188"/>
    </source>
</evidence>
<evidence type="ECO:0000313" key="12">
    <source>
        <dbReference type="EMBL" id="KAL0640299.1"/>
    </source>
</evidence>
<sequence>MSQEHYILDPTTVGSAVSPSAIPETAALTGFKDIVFGSTAGIIGKTIEFPFDTVKVRLQSQRDDAPLRYRGPLDCFRQTVNQDGIRGLYRGISPPLVGAAAENSALFFSYNIAQSFVRKNLYTDLVTDKLPLNALIFCGAVSGAFTSFLLTPIELIKCKMQVQTIGLQRPISTPLTTSASGLPGASARIHTIAPIRHAGPFALIGEVYRVYGIRGFWHGQVGTFLRETGGGAAWFGSYEYVSGVLRKWGGRKTNSAGEQMMAGAAAGVSYNFIFYPADSVKSRMQTEAIGTKGDKMESFWTVAKRMYKAGGIKPMYRGCGITCMRSAPSSAIIFLVYESLKSYFA</sequence>
<comment type="caution">
    <text evidence="12">The sequence shown here is derived from an EMBL/GenBank/DDBJ whole genome shotgun (WGS) entry which is preliminary data.</text>
</comment>
<keyword evidence="3 11" id="KW-0813">Transport</keyword>
<reference evidence="12 13" key="1">
    <citation type="submission" date="2024-02" db="EMBL/GenBank/DDBJ databases">
        <title>Discinaceae phylogenomics.</title>
        <authorList>
            <person name="Dirks A.C."/>
            <person name="James T.Y."/>
        </authorList>
    </citation>
    <scope>NUCLEOTIDE SEQUENCE [LARGE SCALE GENOMIC DNA]</scope>
    <source>
        <strain evidence="12 13">ACD0624</strain>
    </source>
</reference>
<evidence type="ECO:0000256" key="7">
    <source>
        <dbReference type="ARBA" id="ARBA00022989"/>
    </source>
</evidence>
<keyword evidence="5" id="KW-0677">Repeat</keyword>
<dbReference type="Gene3D" id="1.50.40.10">
    <property type="entry name" value="Mitochondrial carrier domain"/>
    <property type="match status" value="1"/>
</dbReference>
<feature type="repeat" description="Solcar" evidence="10">
    <location>
        <begin position="28"/>
        <end position="116"/>
    </location>
</feature>
<keyword evidence="7" id="KW-1133">Transmembrane helix</keyword>
<dbReference type="Proteomes" id="UP001447188">
    <property type="component" value="Unassembled WGS sequence"/>
</dbReference>
<proteinExistence type="inferred from homology"/>
<dbReference type="Pfam" id="PF00153">
    <property type="entry name" value="Mito_carr"/>
    <property type="match status" value="3"/>
</dbReference>
<dbReference type="EMBL" id="JBBBZM010000004">
    <property type="protein sequence ID" value="KAL0640299.1"/>
    <property type="molecule type" value="Genomic_DNA"/>
</dbReference>
<evidence type="ECO:0000256" key="9">
    <source>
        <dbReference type="ARBA" id="ARBA00023136"/>
    </source>
</evidence>
<accession>A0ABR3GWP1</accession>
<evidence type="ECO:0000256" key="8">
    <source>
        <dbReference type="ARBA" id="ARBA00023128"/>
    </source>
</evidence>
<dbReference type="PRINTS" id="PR00926">
    <property type="entry name" value="MITOCARRIER"/>
</dbReference>
<feature type="repeat" description="Solcar" evidence="10">
    <location>
        <begin position="130"/>
        <end position="244"/>
    </location>
</feature>
<evidence type="ECO:0000256" key="1">
    <source>
        <dbReference type="ARBA" id="ARBA00004448"/>
    </source>
</evidence>
<dbReference type="PANTHER" id="PTHR45624">
    <property type="entry name" value="MITOCHONDRIAL BASIC AMINO ACIDS TRANSPORTER-RELATED"/>
    <property type="match status" value="1"/>
</dbReference>
<keyword evidence="6" id="KW-0999">Mitochondrion inner membrane</keyword>
<evidence type="ECO:0000256" key="5">
    <source>
        <dbReference type="ARBA" id="ARBA00022737"/>
    </source>
</evidence>
<dbReference type="PANTHER" id="PTHR45624:SF31">
    <property type="entry name" value="MITOCHONDRIAL ORNITHINE TRANSPORTER 1"/>
    <property type="match status" value="1"/>
</dbReference>
<dbReference type="InterPro" id="IPR050567">
    <property type="entry name" value="Mitochondrial_Carrier"/>
</dbReference>
<evidence type="ECO:0000256" key="2">
    <source>
        <dbReference type="ARBA" id="ARBA00006375"/>
    </source>
</evidence>
<comment type="similarity">
    <text evidence="2 11">Belongs to the mitochondrial carrier (TC 2.A.29) family.</text>
</comment>
<keyword evidence="13" id="KW-1185">Reference proteome</keyword>
<keyword evidence="4 10" id="KW-0812">Transmembrane</keyword>
<comment type="subcellular location">
    <subcellularLocation>
        <location evidence="1">Mitochondrion inner membrane</location>
        <topology evidence="1">Multi-pass membrane protein</topology>
    </subcellularLocation>
</comment>
<gene>
    <name evidence="12" type="primary">ORT1</name>
    <name evidence="12" type="ORF">Q9L58_000579</name>
</gene>
<dbReference type="InterPro" id="IPR018108">
    <property type="entry name" value="MCP_transmembrane"/>
</dbReference>
<organism evidence="12 13">
    <name type="scientific">Discina gigas</name>
    <dbReference type="NCBI Taxonomy" id="1032678"/>
    <lineage>
        <taxon>Eukaryota</taxon>
        <taxon>Fungi</taxon>
        <taxon>Dikarya</taxon>
        <taxon>Ascomycota</taxon>
        <taxon>Pezizomycotina</taxon>
        <taxon>Pezizomycetes</taxon>
        <taxon>Pezizales</taxon>
        <taxon>Discinaceae</taxon>
        <taxon>Discina</taxon>
    </lineage>
</organism>
<evidence type="ECO:0000256" key="11">
    <source>
        <dbReference type="RuleBase" id="RU000488"/>
    </source>
</evidence>
<feature type="repeat" description="Solcar" evidence="10">
    <location>
        <begin position="254"/>
        <end position="343"/>
    </location>
</feature>
<evidence type="ECO:0000256" key="3">
    <source>
        <dbReference type="ARBA" id="ARBA00022448"/>
    </source>
</evidence>
<protein>
    <submittedName>
        <fullName evidence="12">Mitochondrial ornithine carrier protein</fullName>
    </submittedName>
</protein>
<keyword evidence="9 10" id="KW-0472">Membrane</keyword>
<evidence type="ECO:0000256" key="6">
    <source>
        <dbReference type="ARBA" id="ARBA00022792"/>
    </source>
</evidence>
<dbReference type="InterPro" id="IPR002067">
    <property type="entry name" value="MCP"/>
</dbReference>
<evidence type="ECO:0000256" key="10">
    <source>
        <dbReference type="PROSITE-ProRule" id="PRU00282"/>
    </source>
</evidence>
<dbReference type="SUPFAM" id="SSF103506">
    <property type="entry name" value="Mitochondrial carrier"/>
    <property type="match status" value="1"/>
</dbReference>
<dbReference type="PROSITE" id="PS50920">
    <property type="entry name" value="SOLCAR"/>
    <property type="match status" value="3"/>
</dbReference>